<gene>
    <name evidence="7" type="ORF">DL89DRAFT_297683</name>
</gene>
<dbReference type="STRING" id="61395.A0A1Y1VSD2"/>
<feature type="transmembrane region" description="Helical" evidence="6">
    <location>
        <begin position="112"/>
        <end position="136"/>
    </location>
</feature>
<dbReference type="InterPro" id="IPR027417">
    <property type="entry name" value="P-loop_NTPase"/>
</dbReference>
<dbReference type="Gene3D" id="3.40.50.300">
    <property type="entry name" value="P-loop containing nucleotide triphosphate hydrolases"/>
    <property type="match status" value="1"/>
</dbReference>
<dbReference type="InterPro" id="IPR050173">
    <property type="entry name" value="ABC_transporter_C-like"/>
</dbReference>
<keyword evidence="5 6" id="KW-0472">Membrane</keyword>
<dbReference type="RefSeq" id="XP_040739190.1">
    <property type="nucleotide sequence ID" value="XM_040890758.1"/>
</dbReference>
<dbReference type="GO" id="GO:0016020">
    <property type="term" value="C:membrane"/>
    <property type="evidence" value="ECO:0007669"/>
    <property type="project" value="InterPro"/>
</dbReference>
<proteinExistence type="predicted"/>
<dbReference type="OrthoDB" id="6500128at2759"/>
<keyword evidence="8" id="KW-1185">Reference proteome</keyword>
<dbReference type="SUPFAM" id="SSF52540">
    <property type="entry name" value="P-loop containing nucleoside triphosphate hydrolases"/>
    <property type="match status" value="1"/>
</dbReference>
<evidence type="ECO:0000256" key="2">
    <source>
        <dbReference type="ARBA" id="ARBA00022741"/>
    </source>
</evidence>
<dbReference type="InterPro" id="IPR036640">
    <property type="entry name" value="ABC1_TM_sf"/>
</dbReference>
<name>A0A1Y1VSD2_9FUNG</name>
<keyword evidence="3" id="KW-0067">ATP-binding</keyword>
<evidence type="ECO:0000313" key="7">
    <source>
        <dbReference type="EMBL" id="ORX64189.1"/>
    </source>
</evidence>
<dbReference type="PANTHER" id="PTHR24223">
    <property type="entry name" value="ATP-BINDING CASSETTE SUB-FAMILY C"/>
    <property type="match status" value="1"/>
</dbReference>
<protein>
    <recommendedName>
        <fullName evidence="9">ABC transmembrane type-1 domain-containing protein</fullName>
    </recommendedName>
</protein>
<dbReference type="Proteomes" id="UP000193922">
    <property type="component" value="Unassembled WGS sequence"/>
</dbReference>
<dbReference type="SUPFAM" id="SSF90123">
    <property type="entry name" value="ABC transporter transmembrane region"/>
    <property type="match status" value="1"/>
</dbReference>
<reference evidence="7 8" key="1">
    <citation type="submission" date="2016-07" db="EMBL/GenBank/DDBJ databases">
        <title>Pervasive Adenine N6-methylation of Active Genes in Fungi.</title>
        <authorList>
            <consortium name="DOE Joint Genome Institute"/>
            <person name="Mondo S.J."/>
            <person name="Dannebaum R.O."/>
            <person name="Kuo R.C."/>
            <person name="Labutti K."/>
            <person name="Haridas S."/>
            <person name="Kuo A."/>
            <person name="Salamov A."/>
            <person name="Ahrendt S.R."/>
            <person name="Lipzen A."/>
            <person name="Sullivan W."/>
            <person name="Andreopoulos W.B."/>
            <person name="Clum A."/>
            <person name="Lindquist E."/>
            <person name="Daum C."/>
            <person name="Ramamoorthy G.K."/>
            <person name="Gryganskyi A."/>
            <person name="Culley D."/>
            <person name="Magnuson J.K."/>
            <person name="James T.Y."/>
            <person name="O'Malley M.A."/>
            <person name="Stajich J.E."/>
            <person name="Spatafora J.W."/>
            <person name="Visel A."/>
            <person name="Grigoriev I.V."/>
        </authorList>
    </citation>
    <scope>NUCLEOTIDE SEQUENCE [LARGE SCALE GENOMIC DNA]</scope>
    <source>
        <strain evidence="7 8">ATCC 12442</strain>
    </source>
</reference>
<keyword evidence="1 6" id="KW-0812">Transmembrane</keyword>
<dbReference type="GeneID" id="63807406"/>
<evidence type="ECO:0000256" key="5">
    <source>
        <dbReference type="ARBA" id="ARBA00023136"/>
    </source>
</evidence>
<dbReference type="Gene3D" id="1.20.1560.10">
    <property type="entry name" value="ABC transporter type 1, transmembrane domain"/>
    <property type="match status" value="1"/>
</dbReference>
<evidence type="ECO:0000256" key="4">
    <source>
        <dbReference type="ARBA" id="ARBA00022989"/>
    </source>
</evidence>
<evidence type="ECO:0000256" key="3">
    <source>
        <dbReference type="ARBA" id="ARBA00022840"/>
    </source>
</evidence>
<evidence type="ECO:0000313" key="8">
    <source>
        <dbReference type="Proteomes" id="UP000193922"/>
    </source>
</evidence>
<feature type="non-terminal residue" evidence="7">
    <location>
        <position position="1"/>
    </location>
</feature>
<evidence type="ECO:0008006" key="9">
    <source>
        <dbReference type="Google" id="ProtNLM"/>
    </source>
</evidence>
<accession>A0A1Y1VSD2</accession>
<dbReference type="GO" id="GO:0042626">
    <property type="term" value="F:ATPase-coupled transmembrane transporter activity"/>
    <property type="evidence" value="ECO:0007669"/>
    <property type="project" value="TreeGrafter"/>
</dbReference>
<dbReference type="AlphaFoldDB" id="A0A1Y1VSD2"/>
<sequence>VDVHVGSRLFANVVSSATGLLKHTSRIIISNEVNVLARADAVSLAIDGEIHSPAHRDLLYSVTHASLQFFSSVPTGRIIGLFTDGQKVIDEDLPELVGDFMKHSIQLLFETWVVFGFHPIMPAAVVVLLAAMIFIIKAALESPRYQQSLDGAATIRAFSNHQYANELMFQRMDDYSCVKRSEEFIYTWVDLSISVLREMALNVAYIVTVLGISSGARINHSHLVAIRLVTSLQMARFQHLTHKSYTIRTGFSKSARYIHYSRLKTEHEGQVVFDNVTARTIQHSMALFGLLKPPSGSRAADIVLLTGTVRDNLDPFRKHADSEIQRCLIAVGMSDRMERWSTAADMPGTGTTEAPKVLVLDESTAAIDSGTSNLLHQLIRDDDMVLVVEDGKICESGAPDNLRHDPESHFAQLVKQSVEKADPSNTC</sequence>
<evidence type="ECO:0000256" key="1">
    <source>
        <dbReference type="ARBA" id="ARBA00022692"/>
    </source>
</evidence>
<organism evidence="7 8">
    <name type="scientific">Linderina pennispora</name>
    <dbReference type="NCBI Taxonomy" id="61395"/>
    <lineage>
        <taxon>Eukaryota</taxon>
        <taxon>Fungi</taxon>
        <taxon>Fungi incertae sedis</taxon>
        <taxon>Zoopagomycota</taxon>
        <taxon>Kickxellomycotina</taxon>
        <taxon>Kickxellomycetes</taxon>
        <taxon>Kickxellales</taxon>
        <taxon>Kickxellaceae</taxon>
        <taxon>Linderina</taxon>
    </lineage>
</organism>
<dbReference type="EMBL" id="MCFD01000117">
    <property type="protein sequence ID" value="ORX64189.1"/>
    <property type="molecule type" value="Genomic_DNA"/>
</dbReference>
<evidence type="ECO:0000256" key="6">
    <source>
        <dbReference type="SAM" id="Phobius"/>
    </source>
</evidence>
<comment type="caution">
    <text evidence="7">The sequence shown here is derived from an EMBL/GenBank/DDBJ whole genome shotgun (WGS) entry which is preliminary data.</text>
</comment>
<keyword evidence="2" id="KW-0547">Nucleotide-binding</keyword>
<dbReference type="GO" id="GO:0005524">
    <property type="term" value="F:ATP binding"/>
    <property type="evidence" value="ECO:0007669"/>
    <property type="project" value="UniProtKB-KW"/>
</dbReference>
<keyword evidence="4 6" id="KW-1133">Transmembrane helix</keyword>